<dbReference type="EMBL" id="KV921857">
    <property type="protein sequence ID" value="ORE11375.1"/>
    <property type="molecule type" value="Genomic_DNA"/>
</dbReference>
<dbReference type="VEuPathDB" id="FungiDB:BCV72DRAFT_326166"/>
<reference evidence="1" key="1">
    <citation type="journal article" date="2016" name="Proc. Natl. Acad. Sci. U.S.A.">
        <title>Lipid metabolic changes in an early divergent fungus govern the establishment of a mutualistic symbiosis with endobacteria.</title>
        <authorList>
            <person name="Lastovetsky O.A."/>
            <person name="Gaspar M.L."/>
            <person name="Mondo S.J."/>
            <person name="LaButti K.M."/>
            <person name="Sandor L."/>
            <person name="Grigoriev I.V."/>
            <person name="Henry S.A."/>
            <person name="Pawlowska T.E."/>
        </authorList>
    </citation>
    <scope>NUCLEOTIDE SEQUENCE [LARGE SCALE GENOMIC DNA]</scope>
    <source>
        <strain evidence="1">ATCC 52814</strain>
    </source>
</reference>
<organism evidence="1">
    <name type="scientific">Rhizopus microsporus var. microsporus</name>
    <dbReference type="NCBI Taxonomy" id="86635"/>
    <lineage>
        <taxon>Eukaryota</taxon>
        <taxon>Fungi</taxon>
        <taxon>Fungi incertae sedis</taxon>
        <taxon>Mucoromycota</taxon>
        <taxon>Mucoromycotina</taxon>
        <taxon>Mucoromycetes</taxon>
        <taxon>Mucorales</taxon>
        <taxon>Mucorineae</taxon>
        <taxon>Rhizopodaceae</taxon>
        <taxon>Rhizopus</taxon>
    </lineage>
</organism>
<dbReference type="GO" id="GO:0005777">
    <property type="term" value="C:peroxisome"/>
    <property type="evidence" value="ECO:0007669"/>
    <property type="project" value="InterPro"/>
</dbReference>
<gene>
    <name evidence="1" type="ORF">BCV72DRAFT_326166</name>
</gene>
<dbReference type="OrthoDB" id="43547at2759"/>
<dbReference type="Proteomes" id="UP000242414">
    <property type="component" value="Unassembled WGS sequence"/>
</dbReference>
<evidence type="ECO:0000313" key="1">
    <source>
        <dbReference type="EMBL" id="ORE11375.1"/>
    </source>
</evidence>
<protein>
    <submittedName>
        <fullName evidence="1">Uncharacterized protein</fullName>
    </submittedName>
</protein>
<sequence length="505" mass="57930">MLDLKDLIVYASKTQLEAHKHIEPSPSSIAARLKDQEAHVNMLLQKSLLKNAELERALMDSITDSVADGLLGKDTDVLRRHGQTFMEALMRRSKVQSAHRKALKVYIKWRNRYGNLKVEPETAEKLTRQEVSTIIRSSRILHFCRAPLIFCDPEKDWRSVSQGQATQAIVDWYVKMANSLITEYATYLEGADMQLLEFAKSEDDEAERVMKSSEFVVGKQLTASCSPVYLLSVFEGGSIICEVRLTGIFLSVTLYSLHRQYGRLDYRRFHPETRNKKRENFRKFEENCGRFKQLIHINSFVYDFHIRYFSRALEAPETLPSDFDIVFFMRRFSQPDHPPPPFCKDRLVHGMVHIKTSSVSLSTFFENLLKICTRSGWNSLLSRNSFLAASISCSNSSFNILEESNRDSETQWKYTLAISPGSKSMHTKRSDNHTEHDAVIKYFILVSNQEKLAPDSMARTSWYTKNNSSDKPEDMVVVKATEERYSLKNVISGAKAKIDSIAAEV</sequence>
<dbReference type="InterPro" id="IPR033228">
    <property type="entry name" value="SZT2"/>
</dbReference>
<dbReference type="PANTHER" id="PTHR14918:SF3">
    <property type="entry name" value="KICSTOR COMPLEX PROTEIN SZT2"/>
    <property type="match status" value="1"/>
</dbReference>
<proteinExistence type="predicted"/>
<dbReference type="AlphaFoldDB" id="A0A1X0RH70"/>
<name>A0A1X0RH70_RHIZD</name>
<accession>A0A1X0RH70</accession>
<dbReference type="PANTHER" id="PTHR14918">
    <property type="entry name" value="KICSTOR COMPLEX PROTEIN SZT2"/>
    <property type="match status" value="1"/>
</dbReference>